<gene>
    <name evidence="3" type="primary">TNC</name>
    <name evidence="3" type="ORF">g.16770</name>
</gene>
<keyword evidence="2" id="KW-0732">Signal</keyword>
<name>A0A0C9PL18_9HYME</name>
<evidence type="ECO:0000256" key="1">
    <source>
        <dbReference type="SAM" id="Phobius"/>
    </source>
</evidence>
<sequence>MSSLWILVLSVFCVTMGQGFDLGPIVRIAQCKIMCIKTHSTDGTCDRSFNPAENICNDCWHNCDSLETQWEATKSICEGDENLRCEGCQTACSYRTTRPEEEYLPSSLPAPTKGPVKLGRYDVAVELHRVGGAWKPYGYYCGLRQPSVRPDNWILVILQDGIRHYSWEEWTPTLESLKDGPLVEATLSWRDVDDQLKRQRDVEQKRFNDRVRQSYLEKYGEKVLVEWRERKDRPIPEEIFRRFFFRRRNEDELQFDMGFRDSYPVFKNQASSVRPTMEKQSYVVSWEPETGGLMGNQVVDTRTAQISLLPGTKYLVRIASNDGPGSFSIEIDTRPKSVQVWRIKKKLENFYPWAAVTGVMSAALVIMMALIVRRVIKSKTVVDEEEV</sequence>
<dbReference type="EMBL" id="GBYB01001698">
    <property type="protein sequence ID" value="JAG71465.1"/>
    <property type="molecule type" value="Transcribed_RNA"/>
</dbReference>
<accession>A0A0C9PL18</accession>
<keyword evidence="1" id="KW-0812">Transmembrane</keyword>
<proteinExistence type="predicted"/>
<protein>
    <submittedName>
        <fullName evidence="3">TNC protein</fullName>
    </submittedName>
</protein>
<evidence type="ECO:0000256" key="2">
    <source>
        <dbReference type="SAM" id="SignalP"/>
    </source>
</evidence>
<feature type="transmembrane region" description="Helical" evidence="1">
    <location>
        <begin position="350"/>
        <end position="372"/>
    </location>
</feature>
<keyword evidence="1" id="KW-1133">Transmembrane helix</keyword>
<dbReference type="AlphaFoldDB" id="A0A0C9PL18"/>
<reference evidence="3" key="1">
    <citation type="submission" date="2015-01" db="EMBL/GenBank/DDBJ databases">
        <title>Transcriptome Assembly of Fopius arisanus.</title>
        <authorList>
            <person name="Geib S."/>
        </authorList>
    </citation>
    <scope>NUCLEOTIDE SEQUENCE</scope>
</reference>
<keyword evidence="1" id="KW-0472">Membrane</keyword>
<feature type="chain" id="PRO_5002200920" evidence="2">
    <location>
        <begin position="20"/>
        <end position="387"/>
    </location>
</feature>
<feature type="signal peptide" evidence="2">
    <location>
        <begin position="1"/>
        <end position="19"/>
    </location>
</feature>
<evidence type="ECO:0000313" key="3">
    <source>
        <dbReference type="EMBL" id="JAG71465.1"/>
    </source>
</evidence>
<organism evidence="3">
    <name type="scientific">Fopius arisanus</name>
    <dbReference type="NCBI Taxonomy" id="64838"/>
    <lineage>
        <taxon>Eukaryota</taxon>
        <taxon>Metazoa</taxon>
        <taxon>Ecdysozoa</taxon>
        <taxon>Arthropoda</taxon>
        <taxon>Hexapoda</taxon>
        <taxon>Insecta</taxon>
        <taxon>Pterygota</taxon>
        <taxon>Neoptera</taxon>
        <taxon>Endopterygota</taxon>
        <taxon>Hymenoptera</taxon>
        <taxon>Apocrita</taxon>
        <taxon>Ichneumonoidea</taxon>
        <taxon>Braconidae</taxon>
        <taxon>Opiinae</taxon>
        <taxon>Fopius</taxon>
    </lineage>
</organism>